<feature type="transmembrane region" description="Helical" evidence="5">
    <location>
        <begin position="20"/>
        <end position="38"/>
    </location>
</feature>
<evidence type="ECO:0000313" key="6">
    <source>
        <dbReference type="EMBL" id="MCA9376931.1"/>
    </source>
</evidence>
<dbReference type="Proteomes" id="UP000741282">
    <property type="component" value="Unassembled WGS sequence"/>
</dbReference>
<dbReference type="SUPFAM" id="SSF81330">
    <property type="entry name" value="Gated mechanosensitive channel"/>
    <property type="match status" value="1"/>
</dbReference>
<dbReference type="GO" id="GO:0016020">
    <property type="term" value="C:membrane"/>
    <property type="evidence" value="ECO:0007669"/>
    <property type="project" value="UniProtKB-SubCell"/>
</dbReference>
<accession>A0A955I1V3</accession>
<dbReference type="Gene3D" id="1.10.1200.120">
    <property type="entry name" value="Large-conductance mechanosensitive channel, MscL, domain 1"/>
    <property type="match status" value="1"/>
</dbReference>
<dbReference type="PANTHER" id="PTHR30266">
    <property type="entry name" value="MECHANOSENSITIVE CHANNEL MSCL"/>
    <property type="match status" value="1"/>
</dbReference>
<evidence type="ECO:0000256" key="5">
    <source>
        <dbReference type="SAM" id="Phobius"/>
    </source>
</evidence>
<proteinExistence type="predicted"/>
<keyword evidence="2 5" id="KW-0812">Transmembrane</keyword>
<protein>
    <submittedName>
        <fullName evidence="6">MscL family protein</fullName>
    </submittedName>
</protein>
<gene>
    <name evidence="6" type="ORF">KC685_03365</name>
</gene>
<organism evidence="6 7">
    <name type="scientific">Candidatus Dojkabacteria bacterium</name>
    <dbReference type="NCBI Taxonomy" id="2099670"/>
    <lineage>
        <taxon>Bacteria</taxon>
        <taxon>Candidatus Dojkabacteria</taxon>
    </lineage>
</organism>
<comment type="caution">
    <text evidence="6">The sequence shown here is derived from an EMBL/GenBank/DDBJ whole genome shotgun (WGS) entry which is preliminary data.</text>
</comment>
<feature type="transmembrane region" description="Helical" evidence="5">
    <location>
        <begin position="84"/>
        <end position="106"/>
    </location>
</feature>
<comment type="subcellular location">
    <subcellularLocation>
        <location evidence="1">Membrane</location>
        <topology evidence="1">Multi-pass membrane protein</topology>
    </subcellularLocation>
</comment>
<dbReference type="InterPro" id="IPR037673">
    <property type="entry name" value="MSC/AndL"/>
</dbReference>
<dbReference type="AlphaFoldDB" id="A0A955I1V3"/>
<dbReference type="EMBL" id="JAGQLN010000011">
    <property type="protein sequence ID" value="MCA9376931.1"/>
    <property type="molecule type" value="Genomic_DNA"/>
</dbReference>
<evidence type="ECO:0000256" key="2">
    <source>
        <dbReference type="ARBA" id="ARBA00022692"/>
    </source>
</evidence>
<reference evidence="6" key="2">
    <citation type="journal article" date="2021" name="Microbiome">
        <title>Successional dynamics and alternative stable states in a saline activated sludge microbial community over 9 years.</title>
        <authorList>
            <person name="Wang Y."/>
            <person name="Ye J."/>
            <person name="Ju F."/>
            <person name="Liu L."/>
            <person name="Boyd J.A."/>
            <person name="Deng Y."/>
            <person name="Parks D.H."/>
            <person name="Jiang X."/>
            <person name="Yin X."/>
            <person name="Woodcroft B.J."/>
            <person name="Tyson G.W."/>
            <person name="Hugenholtz P."/>
            <person name="Polz M.F."/>
            <person name="Zhang T."/>
        </authorList>
    </citation>
    <scope>NUCLEOTIDE SEQUENCE</scope>
    <source>
        <strain evidence="6">HKST-UBA17</strain>
    </source>
</reference>
<sequence length="135" mass="15098">MTDLKDRVSKTFISQEFEYFSKFLGKYSIFALAIGTILGQVSKDVVNTLVTGIISPGISLLLPNKQFGEWKPSVNGVEFLVGDFLDSVVQMLVTMLVIYIVARYLFRKLDLIGVDQPTKESKKASKKKLIKSEVS</sequence>
<evidence type="ECO:0000256" key="1">
    <source>
        <dbReference type="ARBA" id="ARBA00004141"/>
    </source>
</evidence>
<keyword evidence="4 5" id="KW-0472">Membrane</keyword>
<keyword evidence="3 5" id="KW-1133">Transmembrane helix</keyword>
<dbReference type="GO" id="GO:0008381">
    <property type="term" value="F:mechanosensitive monoatomic ion channel activity"/>
    <property type="evidence" value="ECO:0007669"/>
    <property type="project" value="TreeGrafter"/>
</dbReference>
<dbReference type="InterPro" id="IPR036019">
    <property type="entry name" value="MscL_channel"/>
</dbReference>
<evidence type="ECO:0000313" key="7">
    <source>
        <dbReference type="Proteomes" id="UP000741282"/>
    </source>
</evidence>
<evidence type="ECO:0000256" key="4">
    <source>
        <dbReference type="ARBA" id="ARBA00023136"/>
    </source>
</evidence>
<dbReference type="PANTHER" id="PTHR30266:SF2">
    <property type="entry name" value="LARGE-CONDUCTANCE MECHANOSENSITIVE CHANNEL"/>
    <property type="match status" value="1"/>
</dbReference>
<reference evidence="6" key="1">
    <citation type="submission" date="2020-04" db="EMBL/GenBank/DDBJ databases">
        <authorList>
            <person name="Zhang T."/>
        </authorList>
    </citation>
    <scope>NUCLEOTIDE SEQUENCE</scope>
    <source>
        <strain evidence="6">HKST-UBA17</strain>
    </source>
</reference>
<dbReference type="Pfam" id="PF01741">
    <property type="entry name" value="MscL"/>
    <property type="match status" value="1"/>
</dbReference>
<evidence type="ECO:0000256" key="3">
    <source>
        <dbReference type="ARBA" id="ARBA00022989"/>
    </source>
</evidence>
<name>A0A955I1V3_9BACT</name>